<dbReference type="AlphaFoldDB" id="A0A974NQU9"/>
<sequence>MEQRTFQFDGQWNIVYYPVQPSGFGVLIIGDRTHFVEDNTSYWLQHPGRKQILDHLKSAGYVLFSSNLYGANWGSAKSADLAAKLYHMMMKSEILNQNVHILAEGSGALTALSLMEKMGDHIRSAVFINPTLFLKQKMDKEKENVFFYKKWLHEAAEANEMTPKEYEALISSKDNIPQLSNVPLKIIQVLERTDEKLHKLYRELQNREGKEVDITYLLPEKRYKIASQIQRFFKLYEGSL</sequence>
<keyword evidence="1" id="KW-0378">Hydrolase</keyword>
<dbReference type="InterPro" id="IPR029058">
    <property type="entry name" value="AB_hydrolase_fold"/>
</dbReference>
<organism evidence="1 2">
    <name type="scientific">Peribacillus psychrosaccharolyticus</name>
    <name type="common">Bacillus psychrosaccharolyticus</name>
    <dbReference type="NCBI Taxonomy" id="1407"/>
    <lineage>
        <taxon>Bacteria</taxon>
        <taxon>Bacillati</taxon>
        <taxon>Bacillota</taxon>
        <taxon>Bacilli</taxon>
        <taxon>Bacillales</taxon>
        <taxon>Bacillaceae</taxon>
        <taxon>Peribacillus</taxon>
    </lineage>
</organism>
<evidence type="ECO:0000313" key="2">
    <source>
        <dbReference type="Proteomes" id="UP000595254"/>
    </source>
</evidence>
<keyword evidence="2" id="KW-1185">Reference proteome</keyword>
<gene>
    <name evidence="1" type="ORF">I6J18_09610</name>
</gene>
<dbReference type="Proteomes" id="UP000595254">
    <property type="component" value="Chromosome"/>
</dbReference>
<dbReference type="GO" id="GO:0016787">
    <property type="term" value="F:hydrolase activity"/>
    <property type="evidence" value="ECO:0007669"/>
    <property type="project" value="UniProtKB-KW"/>
</dbReference>
<dbReference type="RefSeq" id="WP_040374452.1">
    <property type="nucleotide sequence ID" value="NZ_CP068053.1"/>
</dbReference>
<protein>
    <submittedName>
        <fullName evidence="1">Hydrolase</fullName>
    </submittedName>
</protein>
<dbReference type="EMBL" id="CP068053">
    <property type="protein sequence ID" value="QQT02063.1"/>
    <property type="molecule type" value="Genomic_DNA"/>
</dbReference>
<dbReference type="Gene3D" id="3.40.50.1820">
    <property type="entry name" value="alpha/beta hydrolase"/>
    <property type="match status" value="1"/>
</dbReference>
<reference evidence="1 2" key="1">
    <citation type="submission" date="2021-01" db="EMBL/GenBank/DDBJ databases">
        <title>FDA dAtabase for Regulatory Grade micrObial Sequences (FDA-ARGOS): Supporting development and validation of Infectious Disease Dx tests.</title>
        <authorList>
            <person name="Nelson B."/>
            <person name="Plummer A."/>
            <person name="Tallon L."/>
            <person name="Sadzewicz L."/>
            <person name="Zhao X."/>
            <person name="Boylan J."/>
            <person name="Ott S."/>
            <person name="Bowen H."/>
            <person name="Vavikolanu K."/>
            <person name="Mehta A."/>
            <person name="Aluvathingal J."/>
            <person name="Nadendla S."/>
            <person name="Myers T."/>
            <person name="Yan Y."/>
            <person name="Sichtig H."/>
        </authorList>
    </citation>
    <scope>NUCLEOTIDE SEQUENCE [LARGE SCALE GENOMIC DNA]</scope>
    <source>
        <strain evidence="1 2">FDAARGOS_1161</strain>
    </source>
</reference>
<proteinExistence type="predicted"/>
<dbReference type="SUPFAM" id="SSF53474">
    <property type="entry name" value="alpha/beta-Hydrolases"/>
    <property type="match status" value="1"/>
</dbReference>
<accession>A0A974NQU9</accession>
<evidence type="ECO:0000313" key="1">
    <source>
        <dbReference type="EMBL" id="QQT02063.1"/>
    </source>
</evidence>
<dbReference type="KEGG" id="ppsr:I6J18_09610"/>
<name>A0A974NQU9_PERPY</name>